<evidence type="ECO:0000313" key="3">
    <source>
        <dbReference type="EMBL" id="TDS74507.1"/>
    </source>
</evidence>
<sequence length="98" mass="10451">MRAPTRFLAAAAVALAAVTCVAVPADAATAVKTYKNCTAIRHVYSGGIAKKGVKYNTTHWRGHTYHRALKGNVKFSSALYNANKKSDADHDGIACEKS</sequence>
<gene>
    <name evidence="3" type="ORF">CLV52_3690</name>
</gene>
<evidence type="ECO:0000313" key="4">
    <source>
        <dbReference type="Proteomes" id="UP000295344"/>
    </source>
</evidence>
<dbReference type="Proteomes" id="UP000295344">
    <property type="component" value="Unassembled WGS sequence"/>
</dbReference>
<evidence type="ECO:0000256" key="1">
    <source>
        <dbReference type="SAM" id="SignalP"/>
    </source>
</evidence>
<dbReference type="EMBL" id="SOAM01000005">
    <property type="protein sequence ID" value="TDS74507.1"/>
    <property type="molecule type" value="Genomic_DNA"/>
</dbReference>
<feature type="signal peptide" evidence="1">
    <location>
        <begin position="1"/>
        <end position="27"/>
    </location>
</feature>
<name>A0A4R7FCM3_9MICO</name>
<dbReference type="InterPro" id="IPR008613">
    <property type="entry name" value="Excalibur_Ca-bd_domain"/>
</dbReference>
<protein>
    <submittedName>
        <fullName evidence="3">Excalibur calcium-binding domain-containing protein</fullName>
    </submittedName>
</protein>
<keyword evidence="1" id="KW-0732">Signal</keyword>
<feature type="chain" id="PRO_5020908662" evidence="1">
    <location>
        <begin position="28"/>
        <end position="98"/>
    </location>
</feature>
<comment type="caution">
    <text evidence="3">The sequence shown here is derived from an EMBL/GenBank/DDBJ whole genome shotgun (WGS) entry which is preliminary data.</text>
</comment>
<dbReference type="SMART" id="SM00894">
    <property type="entry name" value="Excalibur"/>
    <property type="match status" value="1"/>
</dbReference>
<dbReference type="Pfam" id="PF05901">
    <property type="entry name" value="Excalibur"/>
    <property type="match status" value="1"/>
</dbReference>
<evidence type="ECO:0000259" key="2">
    <source>
        <dbReference type="SMART" id="SM00894"/>
    </source>
</evidence>
<dbReference type="OrthoDB" id="2735480at2"/>
<accession>A0A4R7FCM3</accession>
<organism evidence="3 4">
    <name type="scientific">Amnibacterium kyonggiense</name>
    <dbReference type="NCBI Taxonomy" id="595671"/>
    <lineage>
        <taxon>Bacteria</taxon>
        <taxon>Bacillati</taxon>
        <taxon>Actinomycetota</taxon>
        <taxon>Actinomycetes</taxon>
        <taxon>Micrococcales</taxon>
        <taxon>Microbacteriaceae</taxon>
        <taxon>Amnibacterium</taxon>
    </lineage>
</organism>
<dbReference type="AlphaFoldDB" id="A0A4R7FCM3"/>
<proteinExistence type="predicted"/>
<keyword evidence="4" id="KW-1185">Reference proteome</keyword>
<reference evidence="3 4" key="1">
    <citation type="submission" date="2019-03" db="EMBL/GenBank/DDBJ databases">
        <title>Genomic Encyclopedia of Archaeal and Bacterial Type Strains, Phase II (KMG-II): from individual species to whole genera.</title>
        <authorList>
            <person name="Goeker M."/>
        </authorList>
    </citation>
    <scope>NUCLEOTIDE SEQUENCE [LARGE SCALE GENOMIC DNA]</scope>
    <source>
        <strain evidence="3 4">DSM 24782</strain>
    </source>
</reference>
<feature type="domain" description="Excalibur calcium-binding" evidence="2">
    <location>
        <begin position="33"/>
        <end position="96"/>
    </location>
</feature>